<evidence type="ECO:0008006" key="3">
    <source>
        <dbReference type="Google" id="ProtNLM"/>
    </source>
</evidence>
<keyword evidence="2" id="KW-1185">Reference proteome</keyword>
<dbReference type="PROSITE" id="PS51257">
    <property type="entry name" value="PROKAR_LIPOPROTEIN"/>
    <property type="match status" value="1"/>
</dbReference>
<evidence type="ECO:0000313" key="1">
    <source>
        <dbReference type="EMBL" id="VVD64095.1"/>
    </source>
</evidence>
<evidence type="ECO:0000313" key="2">
    <source>
        <dbReference type="Proteomes" id="UP000366945"/>
    </source>
</evidence>
<dbReference type="Proteomes" id="UP000366945">
    <property type="component" value="Unassembled WGS sequence"/>
</dbReference>
<dbReference type="EMBL" id="CABPSK010000001">
    <property type="protein sequence ID" value="VVD64095.1"/>
    <property type="molecule type" value="Genomic_DNA"/>
</dbReference>
<dbReference type="AlphaFoldDB" id="A0A5E4RLV4"/>
<name>A0A5E4RLV4_9BURK</name>
<gene>
    <name evidence="1" type="ORF">PPN31114_00255</name>
</gene>
<reference evidence="1 2" key="1">
    <citation type="submission" date="2019-08" db="EMBL/GenBank/DDBJ databases">
        <authorList>
            <person name="Peeters C."/>
        </authorList>
    </citation>
    <scope>NUCLEOTIDE SEQUENCE [LARGE SCALE GENOMIC DNA]</scope>
    <source>
        <strain evidence="1 2">LMG 31114</strain>
    </source>
</reference>
<protein>
    <recommendedName>
        <fullName evidence="3">Lipoprotein</fullName>
    </recommendedName>
</protein>
<organism evidence="1 2">
    <name type="scientific">Pandoraea pneumonica</name>
    <dbReference type="NCBI Taxonomy" id="2508299"/>
    <lineage>
        <taxon>Bacteria</taxon>
        <taxon>Pseudomonadati</taxon>
        <taxon>Pseudomonadota</taxon>
        <taxon>Betaproteobacteria</taxon>
        <taxon>Burkholderiales</taxon>
        <taxon>Burkholderiaceae</taxon>
        <taxon>Pandoraea</taxon>
    </lineage>
</organism>
<accession>A0A5E4RLV4</accession>
<proteinExistence type="predicted"/>
<sequence>MRVAMSIGALSVLVFGGCTSIQDVKQRAPDFTAASSKKPANVGGCVASQWRSNDVDFRYSPLGDGVEIAVGDPGYYYAVFEATPDSNGSKVSFFSRSWFGNEKMLRGVKACV</sequence>